<evidence type="ECO:0000313" key="2">
    <source>
        <dbReference type="Proteomes" id="UP000236291"/>
    </source>
</evidence>
<accession>A0A2K3KF55</accession>
<dbReference type="AlphaFoldDB" id="A0A2K3KF55"/>
<reference evidence="1 2" key="1">
    <citation type="journal article" date="2014" name="Am. J. Bot.">
        <title>Genome assembly and annotation for red clover (Trifolium pratense; Fabaceae).</title>
        <authorList>
            <person name="Istvanek J."/>
            <person name="Jaros M."/>
            <person name="Krenek A."/>
            <person name="Repkova J."/>
        </authorList>
    </citation>
    <scope>NUCLEOTIDE SEQUENCE [LARGE SCALE GENOMIC DNA]</scope>
    <source>
        <strain evidence="2">cv. Tatra</strain>
        <tissue evidence="1">Young leaves</tissue>
    </source>
</reference>
<reference evidence="1 2" key="2">
    <citation type="journal article" date="2017" name="Front. Plant Sci.">
        <title>Gene Classification and Mining of Molecular Markers Useful in Red Clover (Trifolium pratense) Breeding.</title>
        <authorList>
            <person name="Istvanek J."/>
            <person name="Dluhosova J."/>
            <person name="Dluhos P."/>
            <person name="Patkova L."/>
            <person name="Nedelnik J."/>
            <person name="Repkova J."/>
        </authorList>
    </citation>
    <scope>NUCLEOTIDE SEQUENCE [LARGE SCALE GENOMIC DNA]</scope>
    <source>
        <strain evidence="2">cv. Tatra</strain>
        <tissue evidence="1">Young leaves</tissue>
    </source>
</reference>
<dbReference type="EMBL" id="ASHM01172363">
    <property type="protein sequence ID" value="PNX64921.1"/>
    <property type="molecule type" value="Genomic_DNA"/>
</dbReference>
<sequence>TGLRLQVSITAAEDRADEFALAEDEFALASFPVEVEIDRPRDLEGLIDRFFKLDSTWSCFLEEEKGIGIFLDFGAAKLR</sequence>
<name>A0A2K3KF55_TRIPR</name>
<feature type="non-terminal residue" evidence="1">
    <location>
        <position position="1"/>
    </location>
</feature>
<proteinExistence type="predicted"/>
<comment type="caution">
    <text evidence="1">The sequence shown here is derived from an EMBL/GenBank/DDBJ whole genome shotgun (WGS) entry which is preliminary data.</text>
</comment>
<protein>
    <submittedName>
        <fullName evidence="1">Uncharacterized protein</fullName>
    </submittedName>
</protein>
<organism evidence="1 2">
    <name type="scientific">Trifolium pratense</name>
    <name type="common">Red clover</name>
    <dbReference type="NCBI Taxonomy" id="57577"/>
    <lineage>
        <taxon>Eukaryota</taxon>
        <taxon>Viridiplantae</taxon>
        <taxon>Streptophyta</taxon>
        <taxon>Embryophyta</taxon>
        <taxon>Tracheophyta</taxon>
        <taxon>Spermatophyta</taxon>
        <taxon>Magnoliopsida</taxon>
        <taxon>eudicotyledons</taxon>
        <taxon>Gunneridae</taxon>
        <taxon>Pentapetalae</taxon>
        <taxon>rosids</taxon>
        <taxon>fabids</taxon>
        <taxon>Fabales</taxon>
        <taxon>Fabaceae</taxon>
        <taxon>Papilionoideae</taxon>
        <taxon>50 kb inversion clade</taxon>
        <taxon>NPAAA clade</taxon>
        <taxon>Hologalegina</taxon>
        <taxon>IRL clade</taxon>
        <taxon>Trifolieae</taxon>
        <taxon>Trifolium</taxon>
    </lineage>
</organism>
<gene>
    <name evidence="1" type="ORF">L195_g062347</name>
</gene>
<dbReference type="Proteomes" id="UP000236291">
    <property type="component" value="Unassembled WGS sequence"/>
</dbReference>
<evidence type="ECO:0000313" key="1">
    <source>
        <dbReference type="EMBL" id="PNX64921.1"/>
    </source>
</evidence>